<dbReference type="EMBL" id="CADILN010000002">
    <property type="protein sequence ID" value="CAB4048541.1"/>
    <property type="molecule type" value="Genomic_DNA"/>
</dbReference>
<evidence type="ECO:0000313" key="1">
    <source>
        <dbReference type="EMBL" id="CAB4048541.1"/>
    </source>
</evidence>
<dbReference type="AlphaFoldDB" id="A0A6J5K3J4"/>
<accession>A0A6J5K3J4</accession>
<dbReference type="GeneID" id="27797188"/>
<protein>
    <submittedName>
        <fullName evidence="1">Uncharacterized protein</fullName>
    </submittedName>
</protein>
<evidence type="ECO:0000313" key="2">
    <source>
        <dbReference type="Proteomes" id="UP000494102"/>
    </source>
</evidence>
<proteinExistence type="predicted"/>
<dbReference type="RefSeq" id="WP_202950204.1">
    <property type="nucleotide sequence ID" value="NZ_CADILN010000002.1"/>
</dbReference>
<gene>
    <name evidence="1" type="ORF">LMG9964_02182</name>
</gene>
<sequence length="417" mass="47845">MSFGLARGNMDLLFCKVDWFSVEQHQRSAVDQEVDVYHPDKLLNTSEDALVDYFLEKYRMDVPQIQRDAISVDQREARIDVSQDPLRYVSDRSRPFHVPGTLVEVEIPFSGDEQFFRVQPSTFTLNPPRGEVRGSSLFIHVQGTTLQPAQVKQHIDSTVAEIETNLNHLRSAAEQFNRSIAQQAQSRIAFRKQKLLQDRNLVANLGFPMKQRDGAAATYASPQVRRKITPVQPPASTASFTPEPALPDDHYNAILDIMTNMVRVMECSPSAFAHSDEEAIRTHFLVQLNGHYQGQATGETFNYEGKTDILVKDKGRSIFIAECKFWRGEKGYLETIDQLLGYLTWRDTKAAILVFNRNRNFTDVLAKVKEITERHPNFRKFIRQRSETGWMFRFAHRDDPNREMTVTVMVFDVPNAS</sequence>
<name>A0A6J5K3J4_9BURK</name>
<organism evidence="1 2">
    <name type="scientific">Paraburkholderia phenoliruptrix</name>
    <dbReference type="NCBI Taxonomy" id="252970"/>
    <lineage>
        <taxon>Bacteria</taxon>
        <taxon>Pseudomonadati</taxon>
        <taxon>Pseudomonadota</taxon>
        <taxon>Betaproteobacteria</taxon>
        <taxon>Burkholderiales</taxon>
        <taxon>Burkholderiaceae</taxon>
        <taxon>Paraburkholderia</taxon>
    </lineage>
</organism>
<reference evidence="1 2" key="1">
    <citation type="submission" date="2020-04" db="EMBL/GenBank/DDBJ databases">
        <authorList>
            <person name="De Canck E."/>
        </authorList>
    </citation>
    <scope>NUCLEOTIDE SEQUENCE [LARGE SCALE GENOMIC DNA]</scope>
    <source>
        <strain evidence="1 2">LMG 9964</strain>
    </source>
</reference>
<dbReference type="Proteomes" id="UP000494102">
    <property type="component" value="Unassembled WGS sequence"/>
</dbReference>